<accession>A0A6A3URT8</accession>
<evidence type="ECO:0000313" key="3">
    <source>
        <dbReference type="EMBL" id="KAE8942683.1"/>
    </source>
</evidence>
<proteinExistence type="predicted"/>
<dbReference type="Proteomes" id="UP000440732">
    <property type="component" value="Unassembled WGS sequence"/>
</dbReference>
<sequence length="158" mass="16759">MSKVTAVTGASPFWSCCGGVSVLVSAGGFAWQTVHCQGRRVRLRRVANGARHREGSVSRRGVARRHQTQTDPSAERGHAGDAASELQRRLSSTHSSNRRRLLSTRCKPATNCRPTATSAGGVVLVVRLAEAASQTDTFTTARHLNKGSGLPPGCVCPL</sequence>
<comment type="caution">
    <text evidence="4">The sequence shown here is derived from an EMBL/GenBank/DDBJ whole genome shotgun (WGS) entry which is preliminary data.</text>
</comment>
<evidence type="ECO:0000313" key="6">
    <source>
        <dbReference type="Proteomes" id="UP000429523"/>
    </source>
</evidence>
<evidence type="ECO:0000313" key="5">
    <source>
        <dbReference type="EMBL" id="KAE9319455.1"/>
    </source>
</evidence>
<dbReference type="Proteomes" id="UP000437068">
    <property type="component" value="Unassembled WGS sequence"/>
</dbReference>
<dbReference type="EMBL" id="QXGA01000224">
    <property type="protein sequence ID" value="KAE9149718.1"/>
    <property type="molecule type" value="Genomic_DNA"/>
</dbReference>
<reference evidence="6 7" key="1">
    <citation type="submission" date="2018-08" db="EMBL/GenBank/DDBJ databases">
        <title>Genomic investigation of the strawberry pathogen Phytophthora fragariae indicates pathogenicity is determined by transcriptional variation in three key races.</title>
        <authorList>
            <person name="Adams T.M."/>
            <person name="Armitage A.D."/>
            <person name="Sobczyk M.K."/>
            <person name="Bates H.J."/>
            <person name="Dunwell J.M."/>
            <person name="Nellist C.F."/>
            <person name="Harrison R.J."/>
        </authorList>
    </citation>
    <scope>NUCLEOTIDE SEQUENCE [LARGE SCALE GENOMIC DNA]</scope>
    <source>
        <strain evidence="5 7">A4</strain>
        <strain evidence="4 8">NOV-5</strain>
        <strain evidence="3 6">NOV-9</strain>
    </source>
</reference>
<dbReference type="EMBL" id="QXGF01000294">
    <property type="protein sequence ID" value="KAE8942683.1"/>
    <property type="molecule type" value="Genomic_DNA"/>
</dbReference>
<feature type="region of interest" description="Disordered" evidence="1">
    <location>
        <begin position="47"/>
        <end position="106"/>
    </location>
</feature>
<feature type="transmembrane region" description="Helical" evidence="2">
    <location>
        <begin position="12"/>
        <end position="34"/>
    </location>
</feature>
<evidence type="ECO:0000256" key="1">
    <source>
        <dbReference type="SAM" id="MobiDB-lite"/>
    </source>
</evidence>
<keyword evidence="2" id="KW-0812">Transmembrane</keyword>
<gene>
    <name evidence="5" type="ORF">PF001_g5885</name>
    <name evidence="4" type="ORF">PF006_g5815</name>
    <name evidence="3" type="ORF">PF009_g7567</name>
</gene>
<dbReference type="Proteomes" id="UP000429523">
    <property type="component" value="Unassembled WGS sequence"/>
</dbReference>
<dbReference type="AlphaFoldDB" id="A0A6A3URT8"/>
<protein>
    <submittedName>
        <fullName evidence="4">Uncharacterized protein</fullName>
    </submittedName>
</protein>
<evidence type="ECO:0000256" key="2">
    <source>
        <dbReference type="SAM" id="Phobius"/>
    </source>
</evidence>
<evidence type="ECO:0000313" key="7">
    <source>
        <dbReference type="Proteomes" id="UP000437068"/>
    </source>
</evidence>
<name>A0A6A3URT8_9STRA</name>
<organism evidence="4 8">
    <name type="scientific">Phytophthora fragariae</name>
    <dbReference type="NCBI Taxonomy" id="53985"/>
    <lineage>
        <taxon>Eukaryota</taxon>
        <taxon>Sar</taxon>
        <taxon>Stramenopiles</taxon>
        <taxon>Oomycota</taxon>
        <taxon>Peronosporomycetes</taxon>
        <taxon>Peronosporales</taxon>
        <taxon>Peronosporaceae</taxon>
        <taxon>Phytophthora</taxon>
    </lineage>
</organism>
<evidence type="ECO:0000313" key="4">
    <source>
        <dbReference type="EMBL" id="KAE9149718.1"/>
    </source>
</evidence>
<keyword evidence="2" id="KW-1133">Transmembrane helix</keyword>
<evidence type="ECO:0000313" key="8">
    <source>
        <dbReference type="Proteomes" id="UP000440732"/>
    </source>
</evidence>
<keyword evidence="2" id="KW-0472">Membrane</keyword>
<dbReference type="EMBL" id="QXGE01000226">
    <property type="protein sequence ID" value="KAE9319455.1"/>
    <property type="molecule type" value="Genomic_DNA"/>
</dbReference>